<feature type="transmembrane region" description="Helical" evidence="1">
    <location>
        <begin position="6"/>
        <end position="26"/>
    </location>
</feature>
<evidence type="ECO:0000313" key="3">
    <source>
        <dbReference type="Proteomes" id="UP000515344"/>
    </source>
</evidence>
<reference evidence="3" key="1">
    <citation type="submission" date="2020-08" db="EMBL/GenBank/DDBJ databases">
        <title>Lacibacter sp. S13-6-6 genome sequencing.</title>
        <authorList>
            <person name="Jin L."/>
        </authorList>
    </citation>
    <scope>NUCLEOTIDE SEQUENCE [LARGE SCALE GENOMIC DNA]</scope>
    <source>
        <strain evidence="3">S13-6-6</strain>
    </source>
</reference>
<dbReference type="AlphaFoldDB" id="A0A7G5XB25"/>
<keyword evidence="1" id="KW-0812">Transmembrane</keyword>
<keyword evidence="3" id="KW-1185">Reference proteome</keyword>
<dbReference type="Proteomes" id="UP000515344">
    <property type="component" value="Chromosome"/>
</dbReference>
<dbReference type="RefSeq" id="WP_182800944.1">
    <property type="nucleotide sequence ID" value="NZ_CP060007.1"/>
</dbReference>
<name>A0A7G5XB25_9BACT</name>
<protein>
    <submittedName>
        <fullName evidence="2">Uncharacterized protein</fullName>
    </submittedName>
</protein>
<sequence length="187" mass="21865">MVTTNALLIIGVVLSIALIFSVFMIITKSRKIRSNTILQEQSLDDAIKILTSHFYENAIKDVHKNEIESAKLKTLFEKELLAQFLLDQKIYQIQSKQSRIFKAKIDNVLIANAIIDNLKEREKNIEFIKRSASLYINIAKIITLLYYLERKESQINLDFSSQNFQLDKYRFRIEKDIQGSEQIFVEE</sequence>
<dbReference type="EMBL" id="CP060007">
    <property type="protein sequence ID" value="QNA42678.1"/>
    <property type="molecule type" value="Genomic_DNA"/>
</dbReference>
<keyword evidence="1" id="KW-1133">Transmembrane helix</keyword>
<organism evidence="2 3">
    <name type="scientific">Lacibacter sediminis</name>
    <dbReference type="NCBI Taxonomy" id="2760713"/>
    <lineage>
        <taxon>Bacteria</taxon>
        <taxon>Pseudomonadati</taxon>
        <taxon>Bacteroidota</taxon>
        <taxon>Chitinophagia</taxon>
        <taxon>Chitinophagales</taxon>
        <taxon>Chitinophagaceae</taxon>
        <taxon>Lacibacter</taxon>
    </lineage>
</organism>
<dbReference type="KEGG" id="lacs:H4075_11215"/>
<accession>A0A7G5XB25</accession>
<keyword evidence="1" id="KW-0472">Membrane</keyword>
<proteinExistence type="predicted"/>
<evidence type="ECO:0000256" key="1">
    <source>
        <dbReference type="SAM" id="Phobius"/>
    </source>
</evidence>
<gene>
    <name evidence="2" type="ORF">H4075_11215</name>
</gene>
<evidence type="ECO:0000313" key="2">
    <source>
        <dbReference type="EMBL" id="QNA42678.1"/>
    </source>
</evidence>